<keyword evidence="3" id="KW-1185">Reference proteome</keyword>
<feature type="transmembrane region" description="Helical" evidence="1">
    <location>
        <begin position="209"/>
        <end position="228"/>
    </location>
</feature>
<feature type="transmembrane region" description="Helical" evidence="1">
    <location>
        <begin position="76"/>
        <end position="101"/>
    </location>
</feature>
<evidence type="ECO:0000256" key="1">
    <source>
        <dbReference type="SAM" id="Phobius"/>
    </source>
</evidence>
<dbReference type="InterPro" id="IPR016035">
    <property type="entry name" value="Acyl_Trfase/lysoPLipase"/>
</dbReference>
<keyword evidence="1" id="KW-0812">Transmembrane</keyword>
<keyword evidence="1" id="KW-0472">Membrane</keyword>
<feature type="transmembrane region" description="Helical" evidence="1">
    <location>
        <begin position="155"/>
        <end position="175"/>
    </location>
</feature>
<organism evidence="2 3">
    <name type="scientific">Bradyrhizobium hipponense</name>
    <dbReference type="NCBI Taxonomy" id="2605638"/>
    <lineage>
        <taxon>Bacteria</taxon>
        <taxon>Pseudomonadati</taxon>
        <taxon>Pseudomonadota</taxon>
        <taxon>Alphaproteobacteria</taxon>
        <taxon>Hyphomicrobiales</taxon>
        <taxon>Nitrobacteraceae</taxon>
        <taxon>Bradyrhizobium</taxon>
    </lineage>
</organism>
<feature type="transmembrane region" description="Helical" evidence="1">
    <location>
        <begin position="234"/>
        <end position="252"/>
    </location>
</feature>
<comment type="caution">
    <text evidence="2">The sequence shown here is derived from an EMBL/GenBank/DDBJ whole genome shotgun (WGS) entry which is preliminary data.</text>
</comment>
<keyword evidence="1" id="KW-1133">Transmembrane helix</keyword>
<gene>
    <name evidence="2" type="ORF">FXV83_38370</name>
</gene>
<dbReference type="SUPFAM" id="SSF52151">
    <property type="entry name" value="FabD/lysophospholipase-like"/>
    <property type="match status" value="1"/>
</dbReference>
<dbReference type="EMBL" id="VSTH01000184">
    <property type="protein sequence ID" value="TYO61383.1"/>
    <property type="molecule type" value="Genomic_DNA"/>
</dbReference>
<feature type="transmembrane region" description="Helical" evidence="1">
    <location>
        <begin position="264"/>
        <end position="283"/>
    </location>
</feature>
<sequence length="808" mass="89853">MVYWLVGRLWKVKLPFLSIIVGVSLLLLPGEARELFLERSGVLGHLEFCAVLLTAWSLPLYSSIRRVNNLEHNEKWSLSFATPLIAGLLPFIAVLLSISLLRRDILSCSRISDVNQLHRCFGYAPTNAQLEFESNQDEPFSGYAIPEIGDALGQLTALAVLVGLSAVFFVLLVNARRISKAMTARWNPDGTRVAWLLPLRLAYRISERGFLITCAVSTTLLVATVCWPHSLPMYLGRASLIPILAGSWVLLFEFVMMLQAKMKWAIGLVVVVVGTISAFLPTFHDVRLYQTRHWDNAQLTEAKSHGPGVDRQGLLEDAIDRWKVVNGCIDPLAKCTPRPLLVAAEGGASRAAFFTATVLGALIDATDLNNSAVDMRRSLFALSGVSGGAVGLATVRTALAESSDRHPPCRHIDPLWFGANEGHKNPARNPAESWRACLQLLTSGDYLIPAVVGLVWRDPFGLVAPHDRAVLLEQSIERHYNYVVHGTRSPCQGREDERGLCHPFGYLSQGPGHWLPLLLLNATSMDTGRPTLISDIQTGISSANCNRLFISVQNLFEMYATNPFAKEEPAADAVAACKNEGLEKAHDVRLSTAAVLSARFPVISPAGVLRFRNEFRDLETDHIVDGGYYDNSGLDTLTRLVPFLQKRGLNPLVLYLTNEPWFFKASVRAGRLRHDPLQQYVLPAELEEPKQGTWQRLLPWFEEPLDTLLRLRAGHKGAALERMLDLGDNLFPVRVTRSSFVTRWPNEANWCIDVPDRKKATSITLPQPVMSWWLSPLAQRVLDAELCNQENINVLTRVVEELQRGQTN</sequence>
<accession>A0A5S4YBI9</accession>
<dbReference type="AlphaFoldDB" id="A0A5S4YBI9"/>
<protein>
    <recommendedName>
        <fullName evidence="4">PNPLA domain-containing protein</fullName>
    </recommendedName>
</protein>
<proteinExistence type="predicted"/>
<dbReference type="Proteomes" id="UP000324797">
    <property type="component" value="Unassembled WGS sequence"/>
</dbReference>
<dbReference type="RefSeq" id="WP_148745115.1">
    <property type="nucleotide sequence ID" value="NZ_VSTH01000184.1"/>
</dbReference>
<feature type="transmembrane region" description="Helical" evidence="1">
    <location>
        <begin position="42"/>
        <end position="64"/>
    </location>
</feature>
<reference evidence="2 3" key="1">
    <citation type="submission" date="2019-08" db="EMBL/GenBank/DDBJ databases">
        <title>Bradyrhizobium hipponensis sp. nov., a rhizobium isolated from a Lupinus angustifolius root nodule in Tunisia.</title>
        <authorList>
            <person name="Off K."/>
            <person name="Rejili M."/>
            <person name="Mars M."/>
            <person name="Brachmann A."/>
            <person name="Marin M."/>
        </authorList>
    </citation>
    <scope>NUCLEOTIDE SEQUENCE [LARGE SCALE GENOMIC DNA]</scope>
    <source>
        <strain evidence="3">aSej3</strain>
    </source>
</reference>
<evidence type="ECO:0000313" key="3">
    <source>
        <dbReference type="Proteomes" id="UP000324797"/>
    </source>
</evidence>
<evidence type="ECO:0008006" key="4">
    <source>
        <dbReference type="Google" id="ProtNLM"/>
    </source>
</evidence>
<evidence type="ECO:0000313" key="2">
    <source>
        <dbReference type="EMBL" id="TYO61383.1"/>
    </source>
</evidence>
<name>A0A5S4YBI9_9BRAD</name>